<evidence type="ECO:0000313" key="4">
    <source>
        <dbReference type="Proteomes" id="UP000193083"/>
    </source>
</evidence>
<evidence type="ECO:0000256" key="2">
    <source>
        <dbReference type="RuleBase" id="RU362080"/>
    </source>
</evidence>
<gene>
    <name evidence="3" type="ORF">SAMN02982922_1230</name>
</gene>
<reference evidence="3 4" key="1">
    <citation type="submission" date="2017-04" db="EMBL/GenBank/DDBJ databases">
        <authorList>
            <person name="Afonso C.L."/>
            <person name="Miller P.J."/>
            <person name="Scott M.A."/>
            <person name="Spackman E."/>
            <person name="Goraichik I."/>
            <person name="Dimitrov K.M."/>
            <person name="Suarez D.L."/>
            <person name="Swayne D.E."/>
        </authorList>
    </citation>
    <scope>NUCLEOTIDE SEQUENCE [LARGE SCALE GENOMIC DNA]</scope>
    <source>
        <strain evidence="3 4">B5P</strain>
    </source>
</reference>
<comment type="function">
    <text evidence="2">Antitoxin component of a type II toxin-antitoxin (TA) system.</text>
</comment>
<dbReference type="EMBL" id="FXBL01000004">
    <property type="protein sequence ID" value="SMH32062.1"/>
    <property type="molecule type" value="Genomic_DNA"/>
</dbReference>
<organism evidence="3 4">
    <name type="scientific">Mesorhizobium australicum</name>
    <dbReference type="NCBI Taxonomy" id="536018"/>
    <lineage>
        <taxon>Bacteria</taxon>
        <taxon>Pseudomonadati</taxon>
        <taxon>Pseudomonadota</taxon>
        <taxon>Alphaproteobacteria</taxon>
        <taxon>Hyphomicrobiales</taxon>
        <taxon>Phyllobacteriaceae</taxon>
        <taxon>Mesorhizobium</taxon>
    </lineage>
</organism>
<dbReference type="InterPro" id="IPR006442">
    <property type="entry name" value="Antitoxin_Phd/YefM"/>
</dbReference>
<dbReference type="InterPro" id="IPR036165">
    <property type="entry name" value="YefM-like_sf"/>
</dbReference>
<dbReference type="Gene3D" id="3.40.1620.10">
    <property type="entry name" value="YefM-like domain"/>
    <property type="match status" value="1"/>
</dbReference>
<protein>
    <recommendedName>
        <fullName evidence="2">Antitoxin</fullName>
    </recommendedName>
</protein>
<dbReference type="AlphaFoldDB" id="A0A1X7N3V3"/>
<dbReference type="Pfam" id="PF02604">
    <property type="entry name" value="PhdYeFM_antitox"/>
    <property type="match status" value="1"/>
</dbReference>
<evidence type="ECO:0000256" key="1">
    <source>
        <dbReference type="ARBA" id="ARBA00009981"/>
    </source>
</evidence>
<accession>A0A1X7N3V3</accession>
<sequence length="78" mass="8562">MKTLAATDAKNRFDELIDMAQAEPVLVQRRGCDVAVALSPEEFRRLTDAASGKVSSAVERLHAESARRWGKVYEALAS</sequence>
<evidence type="ECO:0000313" key="3">
    <source>
        <dbReference type="EMBL" id="SMH32062.1"/>
    </source>
</evidence>
<dbReference type="OrthoDB" id="165038at2"/>
<keyword evidence="4" id="KW-1185">Reference proteome</keyword>
<comment type="similarity">
    <text evidence="1 2">Belongs to the phD/YefM antitoxin family.</text>
</comment>
<dbReference type="RefSeq" id="WP_085463336.1">
    <property type="nucleotide sequence ID" value="NZ_FXBL01000004.1"/>
</dbReference>
<proteinExistence type="inferred from homology"/>
<dbReference type="NCBIfam" id="TIGR01552">
    <property type="entry name" value="phd_fam"/>
    <property type="match status" value="1"/>
</dbReference>
<dbReference type="Proteomes" id="UP000193083">
    <property type="component" value="Unassembled WGS sequence"/>
</dbReference>
<name>A0A1X7N3V3_9HYPH</name>
<dbReference type="SUPFAM" id="SSF143120">
    <property type="entry name" value="YefM-like"/>
    <property type="match status" value="1"/>
</dbReference>